<evidence type="ECO:0000313" key="2">
    <source>
        <dbReference type="Proteomes" id="UP001500630"/>
    </source>
</evidence>
<reference evidence="2" key="1">
    <citation type="journal article" date="2019" name="Int. J. Syst. Evol. Microbiol.">
        <title>The Global Catalogue of Microorganisms (GCM) 10K type strain sequencing project: providing services to taxonomists for standard genome sequencing and annotation.</title>
        <authorList>
            <consortium name="The Broad Institute Genomics Platform"/>
            <consortium name="The Broad Institute Genome Sequencing Center for Infectious Disease"/>
            <person name="Wu L."/>
            <person name="Ma J."/>
        </authorList>
    </citation>
    <scope>NUCLEOTIDE SEQUENCE [LARGE SCALE GENOMIC DNA]</scope>
    <source>
        <strain evidence="2">JCM 17326</strain>
    </source>
</reference>
<organism evidence="1 2">
    <name type="scientific">Nonomuraea rosea</name>
    <dbReference type="NCBI Taxonomy" id="638574"/>
    <lineage>
        <taxon>Bacteria</taxon>
        <taxon>Bacillati</taxon>
        <taxon>Actinomycetota</taxon>
        <taxon>Actinomycetes</taxon>
        <taxon>Streptosporangiales</taxon>
        <taxon>Streptosporangiaceae</taxon>
        <taxon>Nonomuraea</taxon>
    </lineage>
</organism>
<protein>
    <recommendedName>
        <fullName evidence="3">Helix-turn-helix domain-containing protein</fullName>
    </recommendedName>
</protein>
<comment type="caution">
    <text evidence="1">The sequence shown here is derived from an EMBL/GenBank/DDBJ whole genome shotgun (WGS) entry which is preliminary data.</text>
</comment>
<dbReference type="Proteomes" id="UP001500630">
    <property type="component" value="Unassembled WGS sequence"/>
</dbReference>
<dbReference type="Gene3D" id="1.10.10.60">
    <property type="entry name" value="Homeodomain-like"/>
    <property type="match status" value="1"/>
</dbReference>
<proteinExistence type="predicted"/>
<gene>
    <name evidence="1" type="ORF">GCM10022419_008040</name>
</gene>
<sequence>MAENVPRKGEEAVLVALASGRTVTDAAKAGGVARRTVSRWLADDHTFALRVKELRGELLDRAVGALVDASLEAIATLRCSLHADNEHVRVRAATAILSAVVTIRESVDLEERLAALEAAEQESQHR</sequence>
<name>A0ABP6VA16_9ACTN</name>
<dbReference type="RefSeq" id="WP_345558702.1">
    <property type="nucleotide sequence ID" value="NZ_BAABDQ010000001.1"/>
</dbReference>
<dbReference type="EMBL" id="BAABDQ010000001">
    <property type="protein sequence ID" value="GAA3531318.1"/>
    <property type="molecule type" value="Genomic_DNA"/>
</dbReference>
<accession>A0ABP6VA16</accession>
<keyword evidence="2" id="KW-1185">Reference proteome</keyword>
<evidence type="ECO:0000313" key="1">
    <source>
        <dbReference type="EMBL" id="GAA3531318.1"/>
    </source>
</evidence>
<evidence type="ECO:0008006" key="3">
    <source>
        <dbReference type="Google" id="ProtNLM"/>
    </source>
</evidence>